<dbReference type="GO" id="GO:0051537">
    <property type="term" value="F:2 iron, 2 sulfur cluster binding"/>
    <property type="evidence" value="ECO:0007669"/>
    <property type="project" value="UniProtKB-KW"/>
</dbReference>
<dbReference type="Pfam" id="PF00355">
    <property type="entry name" value="Rieske"/>
    <property type="match status" value="1"/>
</dbReference>
<keyword evidence="2" id="KW-0479">Metal-binding</keyword>
<evidence type="ECO:0000256" key="2">
    <source>
        <dbReference type="ARBA" id="ARBA00022723"/>
    </source>
</evidence>
<dbReference type="SUPFAM" id="SSF50022">
    <property type="entry name" value="ISP domain"/>
    <property type="match status" value="1"/>
</dbReference>
<dbReference type="PANTHER" id="PTHR21496:SF0">
    <property type="entry name" value="RIESKE DOMAIN-CONTAINING PROTEIN"/>
    <property type="match status" value="1"/>
</dbReference>
<feature type="domain" description="Rieske" evidence="7">
    <location>
        <begin position="7"/>
        <end position="106"/>
    </location>
</feature>
<dbReference type="AlphaFoldDB" id="A0A1A9I5A5"/>
<reference evidence="8 9" key="1">
    <citation type="submission" date="2016-05" db="EMBL/GenBank/DDBJ databases">
        <title>Niabella ginsenosidivorans BS26 whole genome sequencing.</title>
        <authorList>
            <person name="Im W.T."/>
            <person name="Siddiqi M.Z."/>
        </authorList>
    </citation>
    <scope>NUCLEOTIDE SEQUENCE [LARGE SCALE GENOMIC DNA]</scope>
    <source>
        <strain evidence="8 9">BS26</strain>
    </source>
</reference>
<evidence type="ECO:0000256" key="1">
    <source>
        <dbReference type="ARBA" id="ARBA00022714"/>
    </source>
</evidence>
<dbReference type="RefSeq" id="WP_067759649.1">
    <property type="nucleotide sequence ID" value="NZ_CP015772.1"/>
</dbReference>
<dbReference type="STRING" id="1176587.A8C56_19140"/>
<organism evidence="8 9">
    <name type="scientific">Niabella ginsenosidivorans</name>
    <dbReference type="NCBI Taxonomy" id="1176587"/>
    <lineage>
        <taxon>Bacteria</taxon>
        <taxon>Pseudomonadati</taxon>
        <taxon>Bacteroidota</taxon>
        <taxon>Chitinophagia</taxon>
        <taxon>Chitinophagales</taxon>
        <taxon>Chitinophagaceae</taxon>
        <taxon>Niabella</taxon>
    </lineage>
</organism>
<comment type="cofactor">
    <cofactor evidence="5">
        <name>[2Fe-2S] cluster</name>
        <dbReference type="ChEBI" id="CHEBI:190135"/>
    </cofactor>
</comment>
<dbReference type="KEGG" id="nia:A8C56_19140"/>
<dbReference type="Proteomes" id="UP000077667">
    <property type="component" value="Chromosome"/>
</dbReference>
<dbReference type="OrthoDB" id="593800at2"/>
<keyword evidence="1" id="KW-0001">2Fe-2S</keyword>
<evidence type="ECO:0000256" key="6">
    <source>
        <dbReference type="ARBA" id="ARBA00038001"/>
    </source>
</evidence>
<dbReference type="InterPro" id="IPR017941">
    <property type="entry name" value="Rieske_2Fe-2S"/>
</dbReference>
<evidence type="ECO:0000256" key="5">
    <source>
        <dbReference type="ARBA" id="ARBA00034078"/>
    </source>
</evidence>
<evidence type="ECO:0000259" key="7">
    <source>
        <dbReference type="PROSITE" id="PS51296"/>
    </source>
</evidence>
<dbReference type="PANTHER" id="PTHR21496">
    <property type="entry name" value="FERREDOXIN-RELATED"/>
    <property type="match status" value="1"/>
</dbReference>
<protein>
    <submittedName>
        <fullName evidence="8">(2Fe-2S)-binding protein</fullName>
    </submittedName>
</protein>
<accession>A0A1A9I5A5</accession>
<keyword evidence="3" id="KW-0408">Iron</keyword>
<dbReference type="InterPro" id="IPR036922">
    <property type="entry name" value="Rieske_2Fe-2S_sf"/>
</dbReference>
<dbReference type="GO" id="GO:0046872">
    <property type="term" value="F:metal ion binding"/>
    <property type="evidence" value="ECO:0007669"/>
    <property type="project" value="UniProtKB-KW"/>
</dbReference>
<sequence>MNKKIEWHLLALHPNELNFNEEDLAEIKIAGKHLCIARFNDQLFACAAKCPHAAASLAGGYVNVQGDIVCPLHRYKFNLQTGRNTTGEGYFLKTYPVEEREDGWYVGIEKSSWLGF</sequence>
<keyword evidence="9" id="KW-1185">Reference proteome</keyword>
<keyword evidence="4" id="KW-0411">Iron-sulfur</keyword>
<dbReference type="PROSITE" id="PS51296">
    <property type="entry name" value="RIESKE"/>
    <property type="match status" value="1"/>
</dbReference>
<name>A0A1A9I5A5_9BACT</name>
<comment type="similarity">
    <text evidence="6">Belongs to the bacterial ring-hydroxylating dioxygenase ferredoxin component family.</text>
</comment>
<proteinExistence type="inferred from homology"/>
<dbReference type="EMBL" id="CP015772">
    <property type="protein sequence ID" value="ANH82816.1"/>
    <property type="molecule type" value="Genomic_DNA"/>
</dbReference>
<evidence type="ECO:0000313" key="8">
    <source>
        <dbReference type="EMBL" id="ANH82816.1"/>
    </source>
</evidence>
<dbReference type="CDD" id="cd03467">
    <property type="entry name" value="Rieske"/>
    <property type="match status" value="1"/>
</dbReference>
<evidence type="ECO:0000313" key="9">
    <source>
        <dbReference type="Proteomes" id="UP000077667"/>
    </source>
</evidence>
<evidence type="ECO:0000256" key="4">
    <source>
        <dbReference type="ARBA" id="ARBA00023014"/>
    </source>
</evidence>
<gene>
    <name evidence="8" type="ORF">A8C56_19140</name>
</gene>
<dbReference type="Gene3D" id="2.102.10.10">
    <property type="entry name" value="Rieske [2Fe-2S] iron-sulphur domain"/>
    <property type="match status" value="1"/>
</dbReference>
<evidence type="ECO:0000256" key="3">
    <source>
        <dbReference type="ARBA" id="ARBA00023004"/>
    </source>
</evidence>